<dbReference type="NCBIfam" id="TIGR00778">
    <property type="entry name" value="ahpD_dom"/>
    <property type="match status" value="1"/>
</dbReference>
<reference evidence="2" key="1">
    <citation type="journal article" date="2014" name="Int. J. Syst. Evol. Microbiol.">
        <title>Complete genome sequence of Corynebacterium casei LMG S-19264T (=DSM 44701T), isolated from a smear-ripened cheese.</title>
        <authorList>
            <consortium name="US DOE Joint Genome Institute (JGI-PGF)"/>
            <person name="Walter F."/>
            <person name="Albersmeier A."/>
            <person name="Kalinowski J."/>
            <person name="Ruckert C."/>
        </authorList>
    </citation>
    <scope>NUCLEOTIDE SEQUENCE</scope>
    <source>
        <strain evidence="2">JCM 4125</strain>
    </source>
</reference>
<reference evidence="2" key="2">
    <citation type="submission" date="2020-09" db="EMBL/GenBank/DDBJ databases">
        <authorList>
            <person name="Sun Q."/>
            <person name="Ohkuma M."/>
        </authorList>
    </citation>
    <scope>NUCLEOTIDE SEQUENCE</scope>
    <source>
        <strain evidence="2">JCM 4125</strain>
    </source>
</reference>
<dbReference type="InterPro" id="IPR003779">
    <property type="entry name" value="CMD-like"/>
</dbReference>
<dbReference type="PANTHER" id="PTHR34846:SF7">
    <property type="entry name" value="BLL7811 PROTEIN"/>
    <property type="match status" value="1"/>
</dbReference>
<dbReference type="InterPro" id="IPR029032">
    <property type="entry name" value="AhpD-like"/>
</dbReference>
<evidence type="ECO:0000313" key="3">
    <source>
        <dbReference type="Proteomes" id="UP000646776"/>
    </source>
</evidence>
<sequence length="163" mass="17213">MNAMTATTATTAPQSRMRNPAVVLPDAMQPLQAILKTVRSGGVDAQTLELVHLRVSQINGCSACVDGGAKTARKAGVGDERLAAVAAWREAPYFTAAERAALALAEAATRLADRPDPVSDDVWDTAATYFDEKQLAAIVLMTGVTNLFNRLNATTRQIAGAWG</sequence>
<comment type="caution">
    <text evidence="2">The sequence shown here is derived from an EMBL/GenBank/DDBJ whole genome shotgun (WGS) entry which is preliminary data.</text>
</comment>
<dbReference type="PANTHER" id="PTHR34846">
    <property type="entry name" value="4-CARBOXYMUCONOLACTONE DECARBOXYLASE FAMILY PROTEIN (AFU_ORTHOLOGUE AFUA_6G11590)"/>
    <property type="match status" value="1"/>
</dbReference>
<dbReference type="GO" id="GO:0051920">
    <property type="term" value="F:peroxiredoxin activity"/>
    <property type="evidence" value="ECO:0007669"/>
    <property type="project" value="InterPro"/>
</dbReference>
<dbReference type="InterPro" id="IPR004675">
    <property type="entry name" value="AhpD_core"/>
</dbReference>
<evidence type="ECO:0000259" key="1">
    <source>
        <dbReference type="Pfam" id="PF02627"/>
    </source>
</evidence>
<dbReference type="EMBL" id="BMSA01000004">
    <property type="protein sequence ID" value="GGT44800.1"/>
    <property type="molecule type" value="Genomic_DNA"/>
</dbReference>
<dbReference type="SUPFAM" id="SSF69118">
    <property type="entry name" value="AhpD-like"/>
    <property type="match status" value="1"/>
</dbReference>
<evidence type="ECO:0000313" key="2">
    <source>
        <dbReference type="EMBL" id="GGT44800.1"/>
    </source>
</evidence>
<protein>
    <submittedName>
        <fullName evidence="2">Alkyl hydroperoxide reductase AhpD</fullName>
    </submittedName>
</protein>
<dbReference type="Gene3D" id="1.20.1290.10">
    <property type="entry name" value="AhpD-like"/>
    <property type="match status" value="1"/>
</dbReference>
<proteinExistence type="predicted"/>
<dbReference type="Pfam" id="PF02627">
    <property type="entry name" value="CMD"/>
    <property type="match status" value="1"/>
</dbReference>
<organism evidence="2 3">
    <name type="scientific">Streptomyces phaeofaciens</name>
    <dbReference type="NCBI Taxonomy" id="68254"/>
    <lineage>
        <taxon>Bacteria</taxon>
        <taxon>Bacillati</taxon>
        <taxon>Actinomycetota</taxon>
        <taxon>Actinomycetes</taxon>
        <taxon>Kitasatosporales</taxon>
        <taxon>Streptomycetaceae</taxon>
        <taxon>Streptomyces</taxon>
    </lineage>
</organism>
<accession>A0A918H9M7</accession>
<dbReference type="AlphaFoldDB" id="A0A918H9M7"/>
<gene>
    <name evidence="2" type="ORF">GCM10010226_21750</name>
</gene>
<dbReference type="Proteomes" id="UP000646776">
    <property type="component" value="Unassembled WGS sequence"/>
</dbReference>
<keyword evidence="3" id="KW-1185">Reference proteome</keyword>
<feature type="domain" description="Carboxymuconolactone decarboxylase-like" evidence="1">
    <location>
        <begin position="25"/>
        <end position="107"/>
    </location>
</feature>
<name>A0A918H9M7_9ACTN</name>